<protein>
    <submittedName>
        <fullName evidence="2">Uncharacterized protein</fullName>
    </submittedName>
</protein>
<keyword evidence="1" id="KW-1133">Transmembrane helix</keyword>
<feature type="transmembrane region" description="Helical" evidence="1">
    <location>
        <begin position="42"/>
        <end position="61"/>
    </location>
</feature>
<proteinExistence type="predicted"/>
<reference evidence="2" key="1">
    <citation type="submission" date="2020-12" db="EMBL/GenBank/DDBJ databases">
        <authorList>
            <person name="Rodrigo-Torres L."/>
            <person name="Arahal R. D."/>
            <person name="Lucena T."/>
        </authorList>
    </citation>
    <scope>NUCLEOTIDE SEQUENCE</scope>
    <source>
        <strain evidence="2">CECT 9390</strain>
    </source>
</reference>
<keyword evidence="1" id="KW-0472">Membrane</keyword>
<dbReference type="RefSeq" id="WP_162086891.1">
    <property type="nucleotide sequence ID" value="NZ_CAJIMS010000001.1"/>
</dbReference>
<evidence type="ECO:0000313" key="2">
    <source>
        <dbReference type="EMBL" id="CAD7798533.1"/>
    </source>
</evidence>
<comment type="caution">
    <text evidence="2">The sequence shown here is derived from an EMBL/GenBank/DDBJ whole genome shotgun (WGS) entry which is preliminary data.</text>
</comment>
<keyword evidence="1" id="KW-0812">Transmembrane</keyword>
<evidence type="ECO:0000313" key="3">
    <source>
        <dbReference type="Proteomes" id="UP000662618"/>
    </source>
</evidence>
<organism evidence="2 3">
    <name type="scientific">Chryseobacterium aquaeductus</name>
    <dbReference type="NCBI Taxonomy" id="2675056"/>
    <lineage>
        <taxon>Bacteria</taxon>
        <taxon>Pseudomonadati</taxon>
        <taxon>Bacteroidota</taxon>
        <taxon>Flavobacteriia</taxon>
        <taxon>Flavobacteriales</taxon>
        <taxon>Weeksellaceae</taxon>
        <taxon>Chryseobacterium group</taxon>
        <taxon>Chryseobacterium</taxon>
    </lineage>
</organism>
<dbReference type="EMBL" id="CAJIMS010000001">
    <property type="protein sequence ID" value="CAD7798533.1"/>
    <property type="molecule type" value="Genomic_DNA"/>
</dbReference>
<dbReference type="Proteomes" id="UP000662618">
    <property type="component" value="Unassembled WGS sequence"/>
</dbReference>
<sequence>MKSEKWLETKKEAEIDSQGKIVIKKITLERQKGFEKREIIDYAIKIIGVFAIGIPLILFYFNQKLEKEKQVRSKQLEVYSSTMTDLHKFSYINPFVQNYENEASKVLNEVYPKVLILNDKNVIKEFENLNEYIEFGIQNNSFFLKCDKINIAIIRYLPQKKYAEKNDDFNYLEYQKINLTDFRKSKNHLITKQLDRIDIVIDSLQNRLNHLDKKKIENSLTPDRGPYFHKREFMHEYQDYTKEQIIKINNEIKNSLNLN</sequence>
<evidence type="ECO:0000256" key="1">
    <source>
        <dbReference type="SAM" id="Phobius"/>
    </source>
</evidence>
<name>A0A9N8MDT0_9FLAO</name>
<keyword evidence="3" id="KW-1185">Reference proteome</keyword>
<dbReference type="AlphaFoldDB" id="A0A9N8MDT0"/>
<gene>
    <name evidence="2" type="ORF">CHRY9390_00350</name>
</gene>
<accession>A0A9N8MDT0</accession>